<organism evidence="3 4">
    <name type="scientific">Paenibacillus artemisiicola</name>
    <dbReference type="NCBI Taxonomy" id="1172618"/>
    <lineage>
        <taxon>Bacteria</taxon>
        <taxon>Bacillati</taxon>
        <taxon>Bacillota</taxon>
        <taxon>Bacilli</taxon>
        <taxon>Bacillales</taxon>
        <taxon>Paenibacillaceae</taxon>
        <taxon>Paenibacillus</taxon>
    </lineage>
</organism>
<feature type="transmembrane region" description="Helical" evidence="1">
    <location>
        <begin position="97"/>
        <end position="130"/>
    </location>
</feature>
<keyword evidence="1" id="KW-0812">Transmembrane</keyword>
<protein>
    <submittedName>
        <fullName evidence="3">Cupredoxin domain-containing protein</fullName>
    </submittedName>
</protein>
<evidence type="ECO:0000313" key="4">
    <source>
        <dbReference type="Proteomes" id="UP000670947"/>
    </source>
</evidence>
<feature type="transmembrane region" description="Helical" evidence="1">
    <location>
        <begin position="6"/>
        <end position="23"/>
    </location>
</feature>
<evidence type="ECO:0000259" key="2">
    <source>
        <dbReference type="Pfam" id="PF13473"/>
    </source>
</evidence>
<accession>A0ABS3W9Q8</accession>
<dbReference type="InterPro" id="IPR028096">
    <property type="entry name" value="EfeO_Cupredoxin"/>
</dbReference>
<dbReference type="InterPro" id="IPR008972">
    <property type="entry name" value="Cupredoxin"/>
</dbReference>
<evidence type="ECO:0000256" key="1">
    <source>
        <dbReference type="SAM" id="Phobius"/>
    </source>
</evidence>
<dbReference type="Proteomes" id="UP000670947">
    <property type="component" value="Unassembled WGS sequence"/>
</dbReference>
<dbReference type="RefSeq" id="WP_208847963.1">
    <property type="nucleotide sequence ID" value="NZ_JAGGDJ010000007.1"/>
</dbReference>
<feature type="transmembrane region" description="Helical" evidence="1">
    <location>
        <begin position="35"/>
        <end position="55"/>
    </location>
</feature>
<reference evidence="3 4" key="1">
    <citation type="submission" date="2021-03" db="EMBL/GenBank/DDBJ databases">
        <title>Paenibacillus artemisicola MWE-103 whole genome sequence.</title>
        <authorList>
            <person name="Ham Y.J."/>
        </authorList>
    </citation>
    <scope>NUCLEOTIDE SEQUENCE [LARGE SCALE GENOMIC DNA]</scope>
    <source>
        <strain evidence="3 4">MWE-103</strain>
    </source>
</reference>
<dbReference type="Gene3D" id="2.60.40.420">
    <property type="entry name" value="Cupredoxins - blue copper proteins"/>
    <property type="match status" value="1"/>
</dbReference>
<feature type="domain" description="EfeO-type cupredoxin-like" evidence="2">
    <location>
        <begin position="216"/>
        <end position="305"/>
    </location>
</feature>
<keyword evidence="4" id="KW-1185">Reference proteome</keyword>
<keyword evidence="1" id="KW-1133">Transmembrane helix</keyword>
<proteinExistence type="predicted"/>
<evidence type="ECO:0000313" key="3">
    <source>
        <dbReference type="EMBL" id="MBO7745055.1"/>
    </source>
</evidence>
<name>A0ABS3W9Q8_9BACL</name>
<gene>
    <name evidence="3" type="ORF">I8J29_12670</name>
</gene>
<keyword evidence="1" id="KW-0472">Membrane</keyword>
<sequence length="311" mass="31321">MLFNAGSLLVVGLIELYFNFLGYQKRTVRPRRAGLREAVLSAVAAGLAFGAILAQSFDLRLAALLGLAALFGAVAGATGGAAYGAPSAVTGGLAGVLAGLAGTVLGSLFFGSGTVVLVTALLFAGCAFLIQRAADQAPAERGTAAAGKARRRAAANQAGRRAKTGAVTAAAAKPSYRGSIVLGACAVALFAGALLLQDRLQLGGIGQPQTQVAAMDDANDMQVATIDVTGAGFAPKVTEFQANAMIKVVFNVKASAGSGLKIVSKDLNFSADVKPGPNIFLLNNPQPGEYAIEVDGKGKAGTFTVKPAVKL</sequence>
<feature type="transmembrane region" description="Helical" evidence="1">
    <location>
        <begin position="61"/>
        <end position="85"/>
    </location>
</feature>
<feature type="transmembrane region" description="Helical" evidence="1">
    <location>
        <begin position="176"/>
        <end position="196"/>
    </location>
</feature>
<comment type="caution">
    <text evidence="3">The sequence shown here is derived from an EMBL/GenBank/DDBJ whole genome shotgun (WGS) entry which is preliminary data.</text>
</comment>
<dbReference type="EMBL" id="JAGGDJ010000007">
    <property type="protein sequence ID" value="MBO7745055.1"/>
    <property type="molecule type" value="Genomic_DNA"/>
</dbReference>
<dbReference type="Pfam" id="PF13473">
    <property type="entry name" value="Cupredoxin_1"/>
    <property type="match status" value="1"/>
</dbReference>